<feature type="region of interest" description="Disordered" evidence="1">
    <location>
        <begin position="1"/>
        <end position="34"/>
    </location>
</feature>
<evidence type="ECO:0000256" key="1">
    <source>
        <dbReference type="SAM" id="MobiDB-lite"/>
    </source>
</evidence>
<feature type="compositionally biased region" description="Basic and acidic residues" evidence="1">
    <location>
        <begin position="213"/>
        <end position="229"/>
    </location>
</feature>
<evidence type="ECO:0000313" key="2">
    <source>
        <dbReference type="EMBL" id="CBY32151.1"/>
    </source>
</evidence>
<feature type="region of interest" description="Disordered" evidence="1">
    <location>
        <begin position="594"/>
        <end position="634"/>
    </location>
</feature>
<feature type="region of interest" description="Disordered" evidence="1">
    <location>
        <begin position="201"/>
        <end position="243"/>
    </location>
</feature>
<gene>
    <name evidence="2" type="ORF">GSOID_T00030564001</name>
</gene>
<dbReference type="EMBL" id="FN654335">
    <property type="protein sequence ID" value="CBY32151.1"/>
    <property type="molecule type" value="Genomic_DNA"/>
</dbReference>
<organism evidence="2">
    <name type="scientific">Oikopleura dioica</name>
    <name type="common">Tunicate</name>
    <dbReference type="NCBI Taxonomy" id="34765"/>
    <lineage>
        <taxon>Eukaryota</taxon>
        <taxon>Metazoa</taxon>
        <taxon>Chordata</taxon>
        <taxon>Tunicata</taxon>
        <taxon>Appendicularia</taxon>
        <taxon>Copelata</taxon>
        <taxon>Oikopleuridae</taxon>
        <taxon>Oikopleura</taxon>
    </lineage>
</organism>
<sequence length="634" mass="70028">MPPRQRGPPPHQMPPQMHQRHNAPPQQSGVHQSIRELEYQIVKFEKQQYVETLRRKLDKLLMVAEQMDQTATGATEAWESYQMMKMQNHRPPHPQQNLSRSQSLRSLNHQPMMNHGPPPGPMRGPGPGSNYGPPPPQHFQNGGPPPPNYHHQGPPPRMGGPPPNRLPHQRPPPHGGPPHGPGGGPQQAYANVMFDNSRGWNVPNFDVAPGPVSRRDPRWEPKKRAENKRPPNQLDIGRQQRGGIIPADELQRKVEQHHVEKQNAQIMQQRIQQYEHQALLFRQHQLKAESPLQSIGRPGQPNAQQLGGPFHHQGGAENGAMGPIRMPFPHLLHPHLMQQQGHPHMHPHQHALHHGGVPAHLRHQFFDDHRLGTLSEPGNHFADLSDVKSEIGNATLQKNSAFAKAKALSLSTPDLSGNAMFRPISPDLEDPTLIHRERAEKLAKLQQLAAKKASRESLNQEPSSSAKVSLQKPTPIKPEPVKAKKPERKLQRKVSADSDSSLDLPLNQKILPRASAVLATKVAPAPAASLAATPSPAPEDDGGSIFLKSLSALRDNCLSPAESESNIKEGRLLGALGISENAITINRCGRVDCDDSTDVEDAKSTASSGKRVRFRISSEDDESDEHEDELGDLS</sequence>
<accession>E4Y9B4</accession>
<reference evidence="2" key="1">
    <citation type="journal article" date="2010" name="Science">
        <title>Plasticity of animal genome architecture unmasked by rapid evolution of a pelagic tunicate.</title>
        <authorList>
            <person name="Denoeud F."/>
            <person name="Henriet S."/>
            <person name="Mungpakdee S."/>
            <person name="Aury J.M."/>
            <person name="Da Silva C."/>
            <person name="Brinkmann H."/>
            <person name="Mikhaleva J."/>
            <person name="Olsen L.C."/>
            <person name="Jubin C."/>
            <person name="Canestro C."/>
            <person name="Bouquet J.M."/>
            <person name="Danks G."/>
            <person name="Poulain J."/>
            <person name="Campsteijn C."/>
            <person name="Adamski M."/>
            <person name="Cross I."/>
            <person name="Yadetie F."/>
            <person name="Muffato M."/>
            <person name="Louis A."/>
            <person name="Butcher S."/>
            <person name="Tsagkogeorga G."/>
            <person name="Konrad A."/>
            <person name="Singh S."/>
            <person name="Jensen M.F."/>
            <person name="Cong E.H."/>
            <person name="Eikeseth-Otteraa H."/>
            <person name="Noel B."/>
            <person name="Anthouard V."/>
            <person name="Porcel B.M."/>
            <person name="Kachouri-Lafond R."/>
            <person name="Nishino A."/>
            <person name="Ugolini M."/>
            <person name="Chourrout P."/>
            <person name="Nishida H."/>
            <person name="Aasland R."/>
            <person name="Huzurbazar S."/>
            <person name="Westhof E."/>
            <person name="Delsuc F."/>
            <person name="Lehrach H."/>
            <person name="Reinhardt R."/>
            <person name="Weissenbach J."/>
            <person name="Roy S.W."/>
            <person name="Artiguenave F."/>
            <person name="Postlethwait J.H."/>
            <person name="Manak J.R."/>
            <person name="Thompson E.M."/>
            <person name="Jaillon O."/>
            <person name="Du Pasquier L."/>
            <person name="Boudinot P."/>
            <person name="Liberles D.A."/>
            <person name="Volff J.N."/>
            <person name="Philippe H."/>
            <person name="Lenhard B."/>
            <person name="Roest Crollius H."/>
            <person name="Wincker P."/>
            <person name="Chourrout D."/>
        </authorList>
    </citation>
    <scope>NUCLEOTIDE SEQUENCE [LARGE SCALE GENOMIC DNA]</scope>
</reference>
<protein>
    <submittedName>
        <fullName evidence="2">Uncharacterized protein</fullName>
    </submittedName>
</protein>
<feature type="compositionally biased region" description="Pro residues" evidence="1">
    <location>
        <begin position="132"/>
        <end position="180"/>
    </location>
</feature>
<name>E4Y9B4_OIKDI</name>
<feature type="compositionally biased region" description="Pro residues" evidence="1">
    <location>
        <begin position="1"/>
        <end position="13"/>
    </location>
</feature>
<feature type="compositionally biased region" description="Acidic residues" evidence="1">
    <location>
        <begin position="619"/>
        <end position="634"/>
    </location>
</feature>
<dbReference type="Proteomes" id="UP000011014">
    <property type="component" value="Unassembled WGS sequence"/>
</dbReference>
<feature type="region of interest" description="Disordered" evidence="1">
    <location>
        <begin position="108"/>
        <end position="189"/>
    </location>
</feature>
<dbReference type="AlphaFoldDB" id="E4Y9B4"/>
<feature type="compositionally biased region" description="Polar residues" evidence="1">
    <location>
        <begin position="456"/>
        <end position="472"/>
    </location>
</feature>
<proteinExistence type="predicted"/>
<feature type="region of interest" description="Disordered" evidence="1">
    <location>
        <begin position="445"/>
        <end position="501"/>
    </location>
</feature>